<dbReference type="Proteomes" id="UP001501455">
    <property type="component" value="Unassembled WGS sequence"/>
</dbReference>
<protein>
    <submittedName>
        <fullName evidence="1">Uncharacterized protein</fullName>
    </submittedName>
</protein>
<evidence type="ECO:0000313" key="2">
    <source>
        <dbReference type="Proteomes" id="UP001501455"/>
    </source>
</evidence>
<reference evidence="2" key="1">
    <citation type="journal article" date="2019" name="Int. J. Syst. Evol. Microbiol.">
        <title>The Global Catalogue of Microorganisms (GCM) 10K type strain sequencing project: providing services to taxonomists for standard genome sequencing and annotation.</title>
        <authorList>
            <consortium name="The Broad Institute Genomics Platform"/>
            <consortium name="The Broad Institute Genome Sequencing Center for Infectious Disease"/>
            <person name="Wu L."/>
            <person name="Ma J."/>
        </authorList>
    </citation>
    <scope>NUCLEOTIDE SEQUENCE [LARGE SCALE GENOMIC DNA]</scope>
    <source>
        <strain evidence="2">JCM 4816</strain>
    </source>
</reference>
<organism evidence="1 2">
    <name type="scientific">Streptomyces prasinosporus</name>
    <dbReference type="NCBI Taxonomy" id="68256"/>
    <lineage>
        <taxon>Bacteria</taxon>
        <taxon>Bacillati</taxon>
        <taxon>Actinomycetota</taxon>
        <taxon>Actinomycetes</taxon>
        <taxon>Kitasatosporales</taxon>
        <taxon>Streptomycetaceae</taxon>
        <taxon>Streptomyces</taxon>
        <taxon>Streptomyces albogriseolus group</taxon>
    </lineage>
</organism>
<keyword evidence="2" id="KW-1185">Reference proteome</keyword>
<evidence type="ECO:0000313" key="1">
    <source>
        <dbReference type="EMBL" id="GAA3500873.1"/>
    </source>
</evidence>
<gene>
    <name evidence="1" type="ORF">GCM10019016_079800</name>
</gene>
<dbReference type="EMBL" id="BAAAXF010000057">
    <property type="protein sequence ID" value="GAA3500873.1"/>
    <property type="molecule type" value="Genomic_DNA"/>
</dbReference>
<comment type="caution">
    <text evidence="1">The sequence shown here is derived from an EMBL/GenBank/DDBJ whole genome shotgun (WGS) entry which is preliminary data.</text>
</comment>
<name>A0ABP6U1Q1_9ACTN</name>
<sequence length="74" mass="7873">MLGVGVVQYLARVLGPVQGLVRLDSEQGGYALGNAGHRAASSRLVRNQPGHAMWMDTFRLRPGDLGRNLGLGST</sequence>
<accession>A0ABP6U1Q1</accession>
<proteinExistence type="predicted"/>